<dbReference type="RefSeq" id="WP_053342303.1">
    <property type="nucleotide sequence ID" value="NZ_CP070936.1"/>
</dbReference>
<dbReference type="EMBL" id="SWVK01000003">
    <property type="protein sequence ID" value="NFN34069.1"/>
    <property type="molecule type" value="Genomic_DNA"/>
</dbReference>
<accession>A0A0L9Y868</accession>
<name>A0A0L9Y868_CLOBO</name>
<dbReference type="AlphaFoldDB" id="A0A0L9Y868"/>
<gene>
    <name evidence="1" type="ORF">FC774_10995</name>
    <name evidence="2" type="ORF">FDB51_02795</name>
</gene>
<dbReference type="Proteomes" id="UP000473681">
    <property type="component" value="Unassembled WGS sequence"/>
</dbReference>
<protein>
    <submittedName>
        <fullName evidence="1">Carbon monoxide dehydrogenase</fullName>
    </submittedName>
</protein>
<dbReference type="OrthoDB" id="2886189at2"/>
<evidence type="ECO:0000313" key="4">
    <source>
        <dbReference type="Proteomes" id="UP000476820"/>
    </source>
</evidence>
<reference evidence="3 4" key="1">
    <citation type="submission" date="2019-04" db="EMBL/GenBank/DDBJ databases">
        <title>Genome sequencing of Clostridium botulinum Groups I-IV and Clostridium butyricum.</title>
        <authorList>
            <person name="Brunt J."/>
            <person name="Van Vliet A.H.M."/>
            <person name="Stringer S.C."/>
            <person name="Carter A.T."/>
            <person name="Peck M.W."/>
        </authorList>
    </citation>
    <scope>NUCLEOTIDE SEQUENCE [LARGE SCALE GENOMIC DNA]</scope>
    <source>
        <strain evidence="1 4">1605</strain>
        <strain evidence="2 3">CB-K-33E</strain>
    </source>
</reference>
<organism evidence="1 4">
    <name type="scientific">Clostridium botulinum</name>
    <dbReference type="NCBI Taxonomy" id="1491"/>
    <lineage>
        <taxon>Bacteria</taxon>
        <taxon>Bacillati</taxon>
        <taxon>Bacillota</taxon>
        <taxon>Clostridia</taxon>
        <taxon>Eubacteriales</taxon>
        <taxon>Clostridiaceae</taxon>
        <taxon>Clostridium</taxon>
    </lineage>
</organism>
<comment type="caution">
    <text evidence="1">The sequence shown here is derived from an EMBL/GenBank/DDBJ whole genome shotgun (WGS) entry which is preliminary data.</text>
</comment>
<evidence type="ECO:0000313" key="3">
    <source>
        <dbReference type="Proteomes" id="UP000473681"/>
    </source>
</evidence>
<proteinExistence type="predicted"/>
<sequence>MMKVINKENKCNACHNVVKWNCSIYGEKPLEHIKGEGMQAQEVIAIGETIASDGIITEYEAIVKCPFCNTKNKFSI</sequence>
<dbReference type="Proteomes" id="UP000476820">
    <property type="component" value="Unassembled WGS sequence"/>
</dbReference>
<evidence type="ECO:0000313" key="2">
    <source>
        <dbReference type="EMBL" id="NFN34069.1"/>
    </source>
</evidence>
<evidence type="ECO:0000313" key="1">
    <source>
        <dbReference type="EMBL" id="NFF88392.1"/>
    </source>
</evidence>
<dbReference type="EMBL" id="SWOV01000029">
    <property type="protein sequence ID" value="NFF88392.1"/>
    <property type="molecule type" value="Genomic_DNA"/>
</dbReference>